<dbReference type="GO" id="GO:0006780">
    <property type="term" value="P:uroporphyrinogen III biosynthetic process"/>
    <property type="evidence" value="ECO:0007669"/>
    <property type="project" value="InterPro"/>
</dbReference>
<dbReference type="Gene3D" id="3.40.50.10090">
    <property type="match status" value="2"/>
</dbReference>
<sequence length="282" mass="30101">MAGKLSGYRILILETREEAQFSRLLQEQGADVIQCPMFTIEDTPDHDGVGAWIGNAIHEPLDDLVLMTGEGVRRLVAAAGRMGLENEFIAALGRPRKYARGPKPVNALRKLGLTAETVVEPPTTEGIIATVSRTDLKGHRVGLQLYPEKDHSALLDAVRAAGATPVPVEPYVYDTKAAHANIAAAIAEVAAGRVDAIALTSSGQVRRLVEAARAEGSEEQLRLGFALTPVASIGPVVSNELKTYGLQTDISPAGDAFFMKPLIQAITARLTQTPPRTATLPR</sequence>
<evidence type="ECO:0000313" key="3">
    <source>
        <dbReference type="Proteomes" id="UP000254343"/>
    </source>
</evidence>
<dbReference type="SUPFAM" id="SSF69618">
    <property type="entry name" value="HemD-like"/>
    <property type="match status" value="1"/>
</dbReference>
<evidence type="ECO:0000313" key="2">
    <source>
        <dbReference type="EMBL" id="SUU84265.1"/>
    </source>
</evidence>
<dbReference type="InterPro" id="IPR036108">
    <property type="entry name" value="4pyrrol_syn_uPrphyn_synt_sf"/>
</dbReference>
<proteinExistence type="predicted"/>
<accession>A0A380W7X9</accession>
<dbReference type="InterPro" id="IPR003754">
    <property type="entry name" value="4pyrrol_synth_uPrphyn_synth"/>
</dbReference>
<protein>
    <submittedName>
        <fullName evidence="2">Bifunctional uroporphyrinogen-III synthetase/response regulator domain protein</fullName>
    </submittedName>
</protein>
<organism evidence="2 3">
    <name type="scientific">Afipia felis</name>
    <name type="common">Cat scratch disease bacillus</name>
    <dbReference type="NCBI Taxonomy" id="1035"/>
    <lineage>
        <taxon>Bacteria</taxon>
        <taxon>Pseudomonadati</taxon>
        <taxon>Pseudomonadota</taxon>
        <taxon>Alphaproteobacteria</taxon>
        <taxon>Hyphomicrobiales</taxon>
        <taxon>Nitrobacteraceae</taxon>
        <taxon>Afipia</taxon>
    </lineage>
</organism>
<gene>
    <name evidence="2" type="ORF">NCTC12722_01452</name>
</gene>
<dbReference type="PANTHER" id="PTHR40082:SF1">
    <property type="entry name" value="BLR5956 PROTEIN"/>
    <property type="match status" value="1"/>
</dbReference>
<dbReference type="EMBL" id="UIGB01000001">
    <property type="protein sequence ID" value="SUU84265.1"/>
    <property type="molecule type" value="Genomic_DNA"/>
</dbReference>
<dbReference type="InterPro" id="IPR039793">
    <property type="entry name" value="UROS/Hem4"/>
</dbReference>
<dbReference type="GO" id="GO:0004852">
    <property type="term" value="F:uroporphyrinogen-III synthase activity"/>
    <property type="evidence" value="ECO:0007669"/>
    <property type="project" value="InterPro"/>
</dbReference>
<dbReference type="Pfam" id="PF02602">
    <property type="entry name" value="HEM4"/>
    <property type="match status" value="1"/>
</dbReference>
<dbReference type="RefSeq" id="WP_002715091.1">
    <property type="nucleotide sequence ID" value="NZ_UFSI01000001.1"/>
</dbReference>
<reference evidence="2 3" key="1">
    <citation type="submission" date="2018-06" db="EMBL/GenBank/DDBJ databases">
        <authorList>
            <consortium name="Pathogen Informatics"/>
            <person name="Doyle S."/>
        </authorList>
    </citation>
    <scope>NUCLEOTIDE SEQUENCE [LARGE SCALE GENOMIC DNA]</scope>
    <source>
        <strain evidence="2 3">NCTC12722</strain>
    </source>
</reference>
<dbReference type="AlphaFoldDB" id="A0A380W7X9"/>
<dbReference type="OrthoDB" id="5946419at2"/>
<feature type="domain" description="Tetrapyrrole biosynthesis uroporphyrinogen III synthase" evidence="1">
    <location>
        <begin position="20"/>
        <end position="252"/>
    </location>
</feature>
<dbReference type="Proteomes" id="UP000254343">
    <property type="component" value="Unassembled WGS sequence"/>
</dbReference>
<evidence type="ECO:0000259" key="1">
    <source>
        <dbReference type="Pfam" id="PF02602"/>
    </source>
</evidence>
<dbReference type="CDD" id="cd06578">
    <property type="entry name" value="HemD"/>
    <property type="match status" value="1"/>
</dbReference>
<name>A0A380W7X9_AFIFE</name>
<dbReference type="PANTHER" id="PTHR40082">
    <property type="entry name" value="BLR5956 PROTEIN"/>
    <property type="match status" value="1"/>
</dbReference>